<dbReference type="Proteomes" id="UP001060085">
    <property type="component" value="Linkage Group LG08"/>
</dbReference>
<comment type="caution">
    <text evidence="1">The sequence shown here is derived from an EMBL/GenBank/DDBJ whole genome shotgun (WGS) entry which is preliminary data.</text>
</comment>
<dbReference type="EMBL" id="CM044708">
    <property type="protein sequence ID" value="KAI5648238.1"/>
    <property type="molecule type" value="Genomic_DNA"/>
</dbReference>
<sequence>MRKLEWDHELVDLEHGYNLVQLLCKQDYERALIDGLWLIMAHYLTGFGESREDRWEDHTIETCKRYRAALGSGVNVGRAPKVIGRVKSQPRGDKGRSAGALDNDPNNFVPDLTVISPSDSGVQASGLVDIDVHMDNPMYENNMGDRVRLWRSHGRR</sequence>
<evidence type="ECO:0000313" key="2">
    <source>
        <dbReference type="Proteomes" id="UP001060085"/>
    </source>
</evidence>
<keyword evidence="2" id="KW-1185">Reference proteome</keyword>
<organism evidence="1 2">
    <name type="scientific">Catharanthus roseus</name>
    <name type="common">Madagascar periwinkle</name>
    <name type="synonym">Vinca rosea</name>
    <dbReference type="NCBI Taxonomy" id="4058"/>
    <lineage>
        <taxon>Eukaryota</taxon>
        <taxon>Viridiplantae</taxon>
        <taxon>Streptophyta</taxon>
        <taxon>Embryophyta</taxon>
        <taxon>Tracheophyta</taxon>
        <taxon>Spermatophyta</taxon>
        <taxon>Magnoliopsida</taxon>
        <taxon>eudicotyledons</taxon>
        <taxon>Gunneridae</taxon>
        <taxon>Pentapetalae</taxon>
        <taxon>asterids</taxon>
        <taxon>lamiids</taxon>
        <taxon>Gentianales</taxon>
        <taxon>Apocynaceae</taxon>
        <taxon>Rauvolfioideae</taxon>
        <taxon>Vinceae</taxon>
        <taxon>Catharanthinae</taxon>
        <taxon>Catharanthus</taxon>
    </lineage>
</organism>
<proteinExistence type="predicted"/>
<gene>
    <name evidence="1" type="ORF">M9H77_34243</name>
</gene>
<evidence type="ECO:0000313" key="1">
    <source>
        <dbReference type="EMBL" id="KAI5648238.1"/>
    </source>
</evidence>
<reference evidence="2" key="1">
    <citation type="journal article" date="2023" name="Nat. Plants">
        <title>Single-cell RNA sequencing provides a high-resolution roadmap for understanding the multicellular compartmentation of specialized metabolism.</title>
        <authorList>
            <person name="Sun S."/>
            <person name="Shen X."/>
            <person name="Li Y."/>
            <person name="Li Y."/>
            <person name="Wang S."/>
            <person name="Li R."/>
            <person name="Zhang H."/>
            <person name="Shen G."/>
            <person name="Guo B."/>
            <person name="Wei J."/>
            <person name="Xu J."/>
            <person name="St-Pierre B."/>
            <person name="Chen S."/>
            <person name="Sun C."/>
        </authorList>
    </citation>
    <scope>NUCLEOTIDE SEQUENCE [LARGE SCALE GENOMIC DNA]</scope>
</reference>
<protein>
    <submittedName>
        <fullName evidence="1">Uncharacterized protein</fullName>
    </submittedName>
</protein>
<accession>A0ACB9ZLC2</accession>
<name>A0ACB9ZLC2_CATRO</name>